<evidence type="ECO:0000313" key="3">
    <source>
        <dbReference type="Proteomes" id="UP000094336"/>
    </source>
</evidence>
<dbReference type="SUPFAM" id="SSF56112">
    <property type="entry name" value="Protein kinase-like (PK-like)"/>
    <property type="match status" value="1"/>
</dbReference>
<evidence type="ECO:0000313" key="2">
    <source>
        <dbReference type="EMBL" id="ODQ82792.1"/>
    </source>
</evidence>
<dbReference type="GO" id="GO:0005524">
    <property type="term" value="F:ATP binding"/>
    <property type="evidence" value="ECO:0007669"/>
    <property type="project" value="InterPro"/>
</dbReference>
<dbReference type="Proteomes" id="UP000094336">
    <property type="component" value="Unassembled WGS sequence"/>
</dbReference>
<gene>
    <name evidence="2" type="ORF">BABINDRAFT_30753</name>
</gene>
<dbReference type="AlphaFoldDB" id="A0A1E3R0A6"/>
<proteinExistence type="predicted"/>
<sequence>MQKCNANSNILSVLSLLKDHTPEETEEQTAIPYRWCLVLPLADGGCLKTLLGDVRSRKLAFPLDFKDLIFKKLVKAVTFLHSHNLVHRDIKPENVLIDGNGELKLTDFGYALDLGEGGSVSDLAPAKINLGTVSYKSPELFNPRYSGAVAKDSDVFRKFDFRAVDVWALGLSYLVIHFMMKPWDEASAEDLYYKAYASLYKSEEVAKQYKKLVMNNAFEKSAAFKADKRKSFEIFCRIKSMDTKEVVIRMLDPIPSTRFTIKDVSRSKWLTQCVDDNKGLSDWVKKAARG</sequence>
<dbReference type="GeneID" id="30149354"/>
<evidence type="ECO:0000259" key="1">
    <source>
        <dbReference type="PROSITE" id="PS50011"/>
    </source>
</evidence>
<dbReference type="PANTHER" id="PTHR44167:SF24">
    <property type="entry name" value="SERINE_THREONINE-PROTEIN KINASE CHK2"/>
    <property type="match status" value="1"/>
</dbReference>
<keyword evidence="3" id="KW-1185">Reference proteome</keyword>
<dbReference type="InterPro" id="IPR011009">
    <property type="entry name" value="Kinase-like_dom_sf"/>
</dbReference>
<accession>A0A1E3R0A6</accession>
<dbReference type="PROSITE" id="PS00108">
    <property type="entry name" value="PROTEIN_KINASE_ST"/>
    <property type="match status" value="1"/>
</dbReference>
<organism evidence="2 3">
    <name type="scientific">Babjeviella inositovora NRRL Y-12698</name>
    <dbReference type="NCBI Taxonomy" id="984486"/>
    <lineage>
        <taxon>Eukaryota</taxon>
        <taxon>Fungi</taxon>
        <taxon>Dikarya</taxon>
        <taxon>Ascomycota</taxon>
        <taxon>Saccharomycotina</taxon>
        <taxon>Pichiomycetes</taxon>
        <taxon>Serinales incertae sedis</taxon>
        <taxon>Babjeviella</taxon>
    </lineage>
</organism>
<name>A0A1E3R0A6_9ASCO</name>
<dbReference type="STRING" id="984486.A0A1E3R0A6"/>
<dbReference type="RefSeq" id="XP_018988120.1">
    <property type="nucleotide sequence ID" value="XM_019131501.1"/>
</dbReference>
<dbReference type="Gene3D" id="1.10.510.10">
    <property type="entry name" value="Transferase(Phosphotransferase) domain 1"/>
    <property type="match status" value="1"/>
</dbReference>
<dbReference type="GO" id="GO:0004674">
    <property type="term" value="F:protein serine/threonine kinase activity"/>
    <property type="evidence" value="ECO:0007669"/>
    <property type="project" value="TreeGrafter"/>
</dbReference>
<dbReference type="GO" id="GO:0005634">
    <property type="term" value="C:nucleus"/>
    <property type="evidence" value="ECO:0007669"/>
    <property type="project" value="TreeGrafter"/>
</dbReference>
<dbReference type="PROSITE" id="PS50011">
    <property type="entry name" value="PROTEIN_KINASE_DOM"/>
    <property type="match status" value="1"/>
</dbReference>
<reference evidence="3" key="1">
    <citation type="submission" date="2016-05" db="EMBL/GenBank/DDBJ databases">
        <title>Comparative genomics of biotechnologically important yeasts.</title>
        <authorList>
            <consortium name="DOE Joint Genome Institute"/>
            <person name="Riley R."/>
            <person name="Haridas S."/>
            <person name="Wolfe K.H."/>
            <person name="Lopes M.R."/>
            <person name="Hittinger C.T."/>
            <person name="Goker M."/>
            <person name="Salamov A."/>
            <person name="Wisecaver J."/>
            <person name="Long T.M."/>
            <person name="Aerts A.L."/>
            <person name="Barry K."/>
            <person name="Choi C."/>
            <person name="Clum A."/>
            <person name="Coughlan A.Y."/>
            <person name="Deshpande S."/>
            <person name="Douglass A.P."/>
            <person name="Hanson S.J."/>
            <person name="Klenk H.-P."/>
            <person name="Labutti K."/>
            <person name="Lapidus A."/>
            <person name="Lindquist E."/>
            <person name="Lipzen A."/>
            <person name="Meier-Kolthoff J.P."/>
            <person name="Ohm R.A."/>
            <person name="Otillar R.P."/>
            <person name="Pangilinan J."/>
            <person name="Peng Y."/>
            <person name="Rokas A."/>
            <person name="Rosa C.A."/>
            <person name="Scheuner C."/>
            <person name="Sibirny A.A."/>
            <person name="Slot J.C."/>
            <person name="Stielow J.B."/>
            <person name="Sun H."/>
            <person name="Kurtzman C.P."/>
            <person name="Blackwell M."/>
            <person name="Grigoriev I.V."/>
            <person name="Jeffries T.W."/>
        </authorList>
    </citation>
    <scope>NUCLEOTIDE SEQUENCE [LARGE SCALE GENOMIC DNA]</scope>
    <source>
        <strain evidence="3">NRRL Y-12698</strain>
    </source>
</reference>
<feature type="domain" description="Protein kinase" evidence="1">
    <location>
        <begin position="1"/>
        <end position="270"/>
    </location>
</feature>
<dbReference type="OrthoDB" id="4062651at2759"/>
<protein>
    <recommendedName>
        <fullName evidence="1">Protein kinase domain-containing protein</fullName>
    </recommendedName>
</protein>
<dbReference type="InterPro" id="IPR000719">
    <property type="entry name" value="Prot_kinase_dom"/>
</dbReference>
<dbReference type="Pfam" id="PF00069">
    <property type="entry name" value="Pkinase"/>
    <property type="match status" value="1"/>
</dbReference>
<dbReference type="PANTHER" id="PTHR44167">
    <property type="entry name" value="OVARIAN-SPECIFIC SERINE/THREONINE-PROTEIN KINASE LOK-RELATED"/>
    <property type="match status" value="1"/>
</dbReference>
<dbReference type="InterPro" id="IPR008271">
    <property type="entry name" value="Ser/Thr_kinase_AS"/>
</dbReference>
<dbReference type="SMART" id="SM00220">
    <property type="entry name" value="S_TKc"/>
    <property type="match status" value="1"/>
</dbReference>
<dbReference type="EMBL" id="KV454426">
    <property type="protein sequence ID" value="ODQ82792.1"/>
    <property type="molecule type" value="Genomic_DNA"/>
</dbReference>
<dbReference type="GO" id="GO:0044773">
    <property type="term" value="P:mitotic DNA damage checkpoint signaling"/>
    <property type="evidence" value="ECO:0007669"/>
    <property type="project" value="TreeGrafter"/>
</dbReference>